<dbReference type="KEGG" id="ccar:122144383"/>
<evidence type="ECO:0000259" key="2">
    <source>
        <dbReference type="PROSITE" id="PS50076"/>
    </source>
</evidence>
<dbReference type="RefSeq" id="XP_042611173.1">
    <property type="nucleotide sequence ID" value="XM_042755239.1"/>
</dbReference>
<dbReference type="PANTHER" id="PTHR44873:SF1">
    <property type="entry name" value="DNAJ HOMOLOG SUBFAMILY C MEMBER 30, MITOCHONDRIAL"/>
    <property type="match status" value="1"/>
</dbReference>
<sequence>MTLSIVDPCTMAEVRLRLVRGAYKLLKPLLDKECKPVPTATSVADLINSPQLCGIRNDRVQAAKRPAALASPDGAVKTLFARACGDTDSVKVRLNLNSGNVSTWTDCHGAKFKASVVHVSSWRSSCLRTYGKLPLLSSPTGTHFKRQLRRAIYKKTLYGPPNDYLGKFMSLTRAYSGTQEKGSPLYKSKSAYYDILEVSPTATHVQIKTAYYKQSFIYHPDKNAGSEEAAFRFSQISEAYSVLGNKALRRKYDRGILSQADLQDTSKPAGRESPASGQQTGTRHSPSVGATQQNISDFDTFIRSHYGEQLKREQEIRQRREEIIRKKEELYEDMELGRLKEVAVGMMLVMAAMILFSLKSSK</sequence>
<evidence type="ECO:0000256" key="1">
    <source>
        <dbReference type="SAM" id="MobiDB-lite"/>
    </source>
</evidence>
<feature type="domain" description="J" evidence="2">
    <location>
        <begin position="191"/>
        <end position="256"/>
    </location>
</feature>
<name>A0A9Q9Y031_CYPCA</name>
<feature type="region of interest" description="Disordered" evidence="1">
    <location>
        <begin position="259"/>
        <end position="291"/>
    </location>
</feature>
<feature type="compositionally biased region" description="Polar residues" evidence="1">
    <location>
        <begin position="275"/>
        <end position="291"/>
    </location>
</feature>
<dbReference type="GeneID" id="122144383"/>
<dbReference type="InterPro" id="IPR001623">
    <property type="entry name" value="DnaJ_domain"/>
</dbReference>
<dbReference type="OrthoDB" id="376357at2759"/>
<dbReference type="InterPro" id="IPR053025">
    <property type="entry name" value="Mito_ATP_Synthase-Asso"/>
</dbReference>
<dbReference type="Proteomes" id="UP001155660">
    <property type="component" value="Unplaced"/>
</dbReference>
<gene>
    <name evidence="3" type="primary">LOC122144383</name>
</gene>
<dbReference type="InterPro" id="IPR018253">
    <property type="entry name" value="DnaJ_domain_CS"/>
</dbReference>
<dbReference type="SMART" id="SM00271">
    <property type="entry name" value="DnaJ"/>
    <property type="match status" value="1"/>
</dbReference>
<protein>
    <submittedName>
        <fullName evidence="3">Uncharacterized protein LOC122144383</fullName>
    </submittedName>
</protein>
<dbReference type="CDD" id="cd06257">
    <property type="entry name" value="DnaJ"/>
    <property type="match status" value="1"/>
</dbReference>
<evidence type="ECO:0000313" key="3">
    <source>
        <dbReference type="RefSeq" id="XP_042611173.1"/>
    </source>
</evidence>
<proteinExistence type="predicted"/>
<dbReference type="CDD" id="cd22249">
    <property type="entry name" value="UDM1_RNF168_RNF169-like"/>
    <property type="match status" value="1"/>
</dbReference>
<dbReference type="PROSITE" id="PS00636">
    <property type="entry name" value="DNAJ_1"/>
    <property type="match status" value="1"/>
</dbReference>
<dbReference type="PANTHER" id="PTHR44873">
    <property type="entry name" value="DNAJ HOMOLOG SUBFAMILY C MEMBER 30, MITOCHONDRIAL"/>
    <property type="match status" value="1"/>
</dbReference>
<organism evidence="3">
    <name type="scientific">Cyprinus carpio</name>
    <name type="common">Common carp</name>
    <dbReference type="NCBI Taxonomy" id="7962"/>
    <lineage>
        <taxon>Eukaryota</taxon>
        <taxon>Metazoa</taxon>
        <taxon>Chordata</taxon>
        <taxon>Craniata</taxon>
        <taxon>Vertebrata</taxon>
        <taxon>Euteleostomi</taxon>
        <taxon>Actinopterygii</taxon>
        <taxon>Neopterygii</taxon>
        <taxon>Teleostei</taxon>
        <taxon>Ostariophysi</taxon>
        <taxon>Cypriniformes</taxon>
        <taxon>Cyprinidae</taxon>
        <taxon>Cyprininae</taxon>
        <taxon>Cyprinus</taxon>
    </lineage>
</organism>
<dbReference type="Pfam" id="PF00226">
    <property type="entry name" value="DnaJ"/>
    <property type="match status" value="1"/>
</dbReference>
<dbReference type="PROSITE" id="PS50076">
    <property type="entry name" value="DNAJ_2"/>
    <property type="match status" value="1"/>
</dbReference>
<reference evidence="3" key="1">
    <citation type="submission" date="2025-08" db="UniProtKB">
        <authorList>
            <consortium name="RefSeq"/>
        </authorList>
    </citation>
    <scope>IDENTIFICATION</scope>
    <source>
        <tissue evidence="3">Muscle</tissue>
    </source>
</reference>
<dbReference type="AlphaFoldDB" id="A0A9Q9Y031"/>
<accession>A0A9Q9Y031</accession>